<reference evidence="2" key="1">
    <citation type="submission" date="2020-07" db="EMBL/GenBank/DDBJ databases">
        <title>Genome sequence and genetic diversity analysis of an under-domesticated orphan crop, white fonio (Digitaria exilis).</title>
        <authorList>
            <person name="Bennetzen J.L."/>
            <person name="Chen S."/>
            <person name="Ma X."/>
            <person name="Wang X."/>
            <person name="Yssel A.E.J."/>
            <person name="Chaluvadi S.R."/>
            <person name="Johnson M."/>
            <person name="Gangashetty P."/>
            <person name="Hamidou F."/>
            <person name="Sanogo M.D."/>
            <person name="Zwaenepoel A."/>
            <person name="Wallace J."/>
            <person name="Van De Peer Y."/>
            <person name="Van Deynze A."/>
        </authorList>
    </citation>
    <scope>NUCLEOTIDE SEQUENCE</scope>
    <source>
        <tissue evidence="2">Leaves</tissue>
    </source>
</reference>
<proteinExistence type="predicted"/>
<evidence type="ECO:0000313" key="1">
    <source>
        <dbReference type="EMBL" id="KAF8669801.1"/>
    </source>
</evidence>
<sequence>MEPNLKMHMIWFPPMSHLHLSQMQLWWRFHAVTSYGISSCINQGASSFHPLAKGISDWTDKPPLCFFFLVLEDL</sequence>
<evidence type="ECO:0000313" key="2">
    <source>
        <dbReference type="EMBL" id="KAF8775757.1"/>
    </source>
</evidence>
<keyword evidence="3" id="KW-1185">Reference proteome</keyword>
<protein>
    <submittedName>
        <fullName evidence="2">Uncharacterized protein</fullName>
    </submittedName>
</protein>
<evidence type="ECO:0000313" key="3">
    <source>
        <dbReference type="Proteomes" id="UP000636709"/>
    </source>
</evidence>
<accession>A0A835FTT2</accession>
<name>A0A835FTT2_9POAL</name>
<comment type="caution">
    <text evidence="2">The sequence shown here is derived from an EMBL/GenBank/DDBJ whole genome shotgun (WGS) entry which is preliminary data.</text>
</comment>
<dbReference type="AlphaFoldDB" id="A0A835FTT2"/>
<dbReference type="EMBL" id="JACEFO010000277">
    <property type="protein sequence ID" value="KAF8775757.1"/>
    <property type="molecule type" value="Genomic_DNA"/>
</dbReference>
<organism evidence="2 3">
    <name type="scientific">Digitaria exilis</name>
    <dbReference type="NCBI Taxonomy" id="1010633"/>
    <lineage>
        <taxon>Eukaryota</taxon>
        <taxon>Viridiplantae</taxon>
        <taxon>Streptophyta</taxon>
        <taxon>Embryophyta</taxon>
        <taxon>Tracheophyta</taxon>
        <taxon>Spermatophyta</taxon>
        <taxon>Magnoliopsida</taxon>
        <taxon>Liliopsida</taxon>
        <taxon>Poales</taxon>
        <taxon>Poaceae</taxon>
        <taxon>PACMAD clade</taxon>
        <taxon>Panicoideae</taxon>
        <taxon>Panicodae</taxon>
        <taxon>Paniceae</taxon>
        <taxon>Anthephorinae</taxon>
        <taxon>Digitaria</taxon>
    </lineage>
</organism>
<dbReference type="Proteomes" id="UP000636709">
    <property type="component" value="Unassembled WGS sequence"/>
</dbReference>
<dbReference type="EMBL" id="JACEFO010002268">
    <property type="protein sequence ID" value="KAF8669801.1"/>
    <property type="molecule type" value="Genomic_DNA"/>
</dbReference>
<gene>
    <name evidence="2" type="ORF">HU200_004257</name>
    <name evidence="1" type="ORF">HU200_050973</name>
</gene>